<evidence type="ECO:0000259" key="2">
    <source>
        <dbReference type="Pfam" id="PF10099"/>
    </source>
</evidence>
<dbReference type="InterPro" id="IPR018764">
    <property type="entry name" value="RskA_C"/>
</dbReference>
<keyword evidence="1" id="KW-1133">Transmembrane helix</keyword>
<keyword evidence="1" id="KW-0472">Membrane</keyword>
<accession>A0A7M2Z188</accession>
<dbReference type="Pfam" id="PF10099">
    <property type="entry name" value="RskA_C"/>
    <property type="match status" value="1"/>
</dbReference>
<keyword evidence="1" id="KW-0812">Transmembrane</keyword>
<evidence type="ECO:0000256" key="1">
    <source>
        <dbReference type="SAM" id="Phobius"/>
    </source>
</evidence>
<evidence type="ECO:0000313" key="4">
    <source>
        <dbReference type="Proteomes" id="UP000254134"/>
    </source>
</evidence>
<dbReference type="GO" id="GO:0005886">
    <property type="term" value="C:plasma membrane"/>
    <property type="evidence" value="ECO:0007669"/>
    <property type="project" value="InterPro"/>
</dbReference>
<comment type="caution">
    <text evidence="3">The sequence shown here is derived from an EMBL/GenBank/DDBJ whole genome shotgun (WGS) entry which is preliminary data.</text>
</comment>
<feature type="transmembrane region" description="Helical" evidence="1">
    <location>
        <begin position="60"/>
        <end position="80"/>
    </location>
</feature>
<feature type="domain" description="Anti-sigma K factor RskA C-terminal" evidence="2">
    <location>
        <begin position="63"/>
        <end position="172"/>
    </location>
</feature>
<gene>
    <name evidence="3" type="ORF">Gocc_0597</name>
</gene>
<dbReference type="Proteomes" id="UP000254134">
    <property type="component" value="Unassembled WGS sequence"/>
</dbReference>
<reference evidence="3 4" key="1">
    <citation type="submission" date="2018-07" db="EMBL/GenBank/DDBJ databases">
        <title>High-quality-draft genome sequence of Gaiella occulta.</title>
        <authorList>
            <person name="Severino R."/>
            <person name="Froufe H.J.C."/>
            <person name="Rainey F.A."/>
            <person name="Barroso C."/>
            <person name="Albuquerque L."/>
            <person name="Lobo-Da-Cunha A."/>
            <person name="Da Costa M.S."/>
            <person name="Egas C."/>
        </authorList>
    </citation>
    <scope>NUCLEOTIDE SEQUENCE [LARGE SCALE GENOMIC DNA]</scope>
    <source>
        <strain evidence="3 4">F2-233</strain>
    </source>
</reference>
<protein>
    <submittedName>
        <fullName evidence="3">Anti-sigma-K factor rskA</fullName>
    </submittedName>
</protein>
<sequence length="189" mass="19796">MPDLSELVGDGLPEDERARLQRAHDMLLAAGATPELPPWLAQAPREPPARIIPLPRRHRSAALVAAAALALALFGAGYAIGGHEGARKPVRVVTMTGPGGAVASIAVFAADPAGNWPMTLEVSGLPALPGGRTYELWLTRGGRLAEPCGAFTVSGGTTEVPLNAPYRLKQFDGWVVVRSGERRPVLSAT</sequence>
<keyword evidence="4" id="KW-1185">Reference proteome</keyword>
<proteinExistence type="predicted"/>
<dbReference type="AlphaFoldDB" id="A0A7M2Z188"/>
<evidence type="ECO:0000313" key="3">
    <source>
        <dbReference type="EMBL" id="RDI76178.1"/>
    </source>
</evidence>
<organism evidence="3 4">
    <name type="scientific">Gaiella occulta</name>
    <dbReference type="NCBI Taxonomy" id="1002870"/>
    <lineage>
        <taxon>Bacteria</taxon>
        <taxon>Bacillati</taxon>
        <taxon>Actinomycetota</taxon>
        <taxon>Thermoleophilia</taxon>
        <taxon>Gaiellales</taxon>
        <taxon>Gaiellaceae</taxon>
        <taxon>Gaiella</taxon>
    </lineage>
</organism>
<name>A0A7M2Z188_9ACTN</name>
<reference evidence="4" key="2">
    <citation type="journal article" date="2019" name="MicrobiologyOpen">
        <title>High-quality draft genome sequence of Gaiella occulta isolated from a 150 meter deep mineral water borehole and comparison with the genome sequences of other deep-branching lineages of the phylum Actinobacteria.</title>
        <authorList>
            <person name="Severino R."/>
            <person name="Froufe H.J.C."/>
            <person name="Barroso C."/>
            <person name="Albuquerque L."/>
            <person name="Lobo-da-Cunha A."/>
            <person name="da Costa M.S."/>
            <person name="Egas C."/>
        </authorList>
    </citation>
    <scope>NUCLEOTIDE SEQUENCE [LARGE SCALE GENOMIC DNA]</scope>
    <source>
        <strain evidence="4">F2-233</strain>
    </source>
</reference>
<dbReference type="EMBL" id="QQZY01000001">
    <property type="protein sequence ID" value="RDI76178.1"/>
    <property type="molecule type" value="Genomic_DNA"/>
</dbReference>